<keyword evidence="3 7" id="KW-0418">Kinase</keyword>
<dbReference type="Pfam" id="PF04265">
    <property type="entry name" value="TPK_B1_binding"/>
    <property type="match status" value="1"/>
</dbReference>
<proteinExistence type="predicted"/>
<dbReference type="GO" id="GO:0030975">
    <property type="term" value="F:thiamine binding"/>
    <property type="evidence" value="ECO:0007669"/>
    <property type="project" value="InterPro"/>
</dbReference>
<feature type="domain" description="Thiamin pyrophosphokinase thiamin-binding" evidence="6">
    <location>
        <begin position="124"/>
        <end position="199"/>
    </location>
</feature>
<evidence type="ECO:0000259" key="6">
    <source>
        <dbReference type="SMART" id="SM00983"/>
    </source>
</evidence>
<keyword evidence="8" id="KW-1185">Reference proteome</keyword>
<dbReference type="InterPro" id="IPR007371">
    <property type="entry name" value="TPK_catalytic"/>
</dbReference>
<evidence type="ECO:0000256" key="5">
    <source>
        <dbReference type="NCBIfam" id="TIGR01378"/>
    </source>
</evidence>
<dbReference type="Pfam" id="PF04263">
    <property type="entry name" value="TPK_catalytic"/>
    <property type="match status" value="1"/>
</dbReference>
<sequence length="208" mass="22567">MLKTLIITSHVEKLEQIDIDFTTFDTIICADGGYLIAKKLGLAPNILIGDYDSMDQPDDLNVIKLPMEKDMTDSEAAIDLAVSEGAGHITVLGGLGGRFDHTMGNMGMLAKYCGKLDHMAFVDGQNYVFMTEPGTIKIPRNRYPFLGLISYGDNAAGVTLRGVKYPLTDYHLTNTTTLGVSNEIIAKIASITFTSGKLLIVLSKDADQ</sequence>
<keyword evidence="1 7" id="KW-0808">Transferase</keyword>
<dbReference type="InterPro" id="IPR036759">
    <property type="entry name" value="TPK_catalytic_sf"/>
</dbReference>
<organism evidence="7 8">
    <name type="scientific">Emergencia timonensis</name>
    <dbReference type="NCBI Taxonomy" id="1776384"/>
    <lineage>
        <taxon>Bacteria</taxon>
        <taxon>Bacillati</taxon>
        <taxon>Bacillota</taxon>
        <taxon>Clostridia</taxon>
        <taxon>Peptostreptococcales</taxon>
        <taxon>Anaerovoracaceae</taxon>
        <taxon>Emergencia</taxon>
    </lineage>
</organism>
<keyword evidence="4" id="KW-0067">ATP-binding</keyword>
<dbReference type="OrthoDB" id="9804377at2"/>
<dbReference type="Gene3D" id="3.40.50.10240">
    <property type="entry name" value="Thiamin pyrophosphokinase, catalytic domain"/>
    <property type="match status" value="1"/>
</dbReference>
<name>A0A415E3C0_9FIRM</name>
<comment type="caution">
    <text evidence="7">The sequence shown here is derived from an EMBL/GenBank/DDBJ whole genome shotgun (WGS) entry which is preliminary data.</text>
</comment>
<dbReference type="Proteomes" id="UP000284841">
    <property type="component" value="Unassembled WGS sequence"/>
</dbReference>
<accession>A0A415E3C0</accession>
<dbReference type="GeneID" id="83006013"/>
<evidence type="ECO:0000256" key="1">
    <source>
        <dbReference type="ARBA" id="ARBA00022679"/>
    </source>
</evidence>
<dbReference type="PANTHER" id="PTHR41299:SF1">
    <property type="entry name" value="THIAMINE PYROPHOSPHOKINASE"/>
    <property type="match status" value="1"/>
</dbReference>
<dbReference type="InterPro" id="IPR006282">
    <property type="entry name" value="Thi_PPkinase"/>
</dbReference>
<evidence type="ECO:0000313" key="7">
    <source>
        <dbReference type="EMBL" id="RHJ88147.1"/>
    </source>
</evidence>
<protein>
    <recommendedName>
        <fullName evidence="5">Thiamine diphosphokinase</fullName>
        <ecNumber evidence="5">2.7.6.2</ecNumber>
    </recommendedName>
</protein>
<dbReference type="GO" id="GO:0016301">
    <property type="term" value="F:kinase activity"/>
    <property type="evidence" value="ECO:0007669"/>
    <property type="project" value="UniProtKB-KW"/>
</dbReference>
<dbReference type="CDD" id="cd07995">
    <property type="entry name" value="TPK"/>
    <property type="match status" value="1"/>
</dbReference>
<dbReference type="GO" id="GO:0006772">
    <property type="term" value="P:thiamine metabolic process"/>
    <property type="evidence" value="ECO:0007669"/>
    <property type="project" value="UniProtKB-UniRule"/>
</dbReference>
<keyword evidence="2" id="KW-0547">Nucleotide-binding</keyword>
<dbReference type="SUPFAM" id="SSF63862">
    <property type="entry name" value="Thiamin pyrophosphokinase, substrate-binding domain"/>
    <property type="match status" value="1"/>
</dbReference>
<reference evidence="7 8" key="1">
    <citation type="submission" date="2018-08" db="EMBL/GenBank/DDBJ databases">
        <title>A genome reference for cultivated species of the human gut microbiota.</title>
        <authorList>
            <person name="Zou Y."/>
            <person name="Xue W."/>
            <person name="Luo G."/>
        </authorList>
    </citation>
    <scope>NUCLEOTIDE SEQUENCE [LARGE SCALE GENOMIC DNA]</scope>
    <source>
        <strain evidence="7 8">AM07-24</strain>
    </source>
</reference>
<dbReference type="PANTHER" id="PTHR41299">
    <property type="entry name" value="THIAMINE PYROPHOSPHOKINASE"/>
    <property type="match status" value="1"/>
</dbReference>
<dbReference type="SMART" id="SM00983">
    <property type="entry name" value="TPK_B1_binding"/>
    <property type="match status" value="1"/>
</dbReference>
<dbReference type="SUPFAM" id="SSF63999">
    <property type="entry name" value="Thiamin pyrophosphokinase, catalytic domain"/>
    <property type="match status" value="1"/>
</dbReference>
<dbReference type="EC" id="2.7.6.2" evidence="5"/>
<dbReference type="InterPro" id="IPR036371">
    <property type="entry name" value="TPK_B1-bd_sf"/>
</dbReference>
<dbReference type="STRING" id="1776384.GCA_900086585_03727"/>
<dbReference type="InterPro" id="IPR007373">
    <property type="entry name" value="Thiamin_PyroPKinase_B1-bd"/>
</dbReference>
<evidence type="ECO:0000256" key="2">
    <source>
        <dbReference type="ARBA" id="ARBA00022741"/>
    </source>
</evidence>
<dbReference type="GO" id="GO:0005524">
    <property type="term" value="F:ATP binding"/>
    <property type="evidence" value="ECO:0007669"/>
    <property type="project" value="UniProtKB-KW"/>
</dbReference>
<evidence type="ECO:0000256" key="3">
    <source>
        <dbReference type="ARBA" id="ARBA00022777"/>
    </source>
</evidence>
<dbReference type="InterPro" id="IPR053149">
    <property type="entry name" value="TPK"/>
</dbReference>
<dbReference type="NCBIfam" id="TIGR01378">
    <property type="entry name" value="thi_PPkinase"/>
    <property type="match status" value="1"/>
</dbReference>
<dbReference type="EMBL" id="QRMS01000002">
    <property type="protein sequence ID" value="RHJ88147.1"/>
    <property type="molecule type" value="Genomic_DNA"/>
</dbReference>
<dbReference type="GO" id="GO:0004788">
    <property type="term" value="F:thiamine diphosphokinase activity"/>
    <property type="evidence" value="ECO:0007669"/>
    <property type="project" value="UniProtKB-UniRule"/>
</dbReference>
<dbReference type="RefSeq" id="WP_067541728.1">
    <property type="nucleotide sequence ID" value="NZ_AP025567.1"/>
</dbReference>
<dbReference type="AlphaFoldDB" id="A0A415E3C0"/>
<evidence type="ECO:0000256" key="4">
    <source>
        <dbReference type="ARBA" id="ARBA00022840"/>
    </source>
</evidence>
<dbReference type="GO" id="GO:0009229">
    <property type="term" value="P:thiamine diphosphate biosynthetic process"/>
    <property type="evidence" value="ECO:0007669"/>
    <property type="project" value="InterPro"/>
</dbReference>
<gene>
    <name evidence="7" type="ORF">DW099_06935</name>
</gene>
<evidence type="ECO:0000313" key="8">
    <source>
        <dbReference type="Proteomes" id="UP000284841"/>
    </source>
</evidence>